<dbReference type="NCBIfam" id="NF035939">
    <property type="entry name" value="TIM_EboE"/>
    <property type="match status" value="1"/>
</dbReference>
<accession>A0A1H7XW88</accession>
<gene>
    <name evidence="1" type="ORF">SAMN05661044_05031</name>
</gene>
<dbReference type="OrthoDB" id="9785907at2"/>
<dbReference type="STRING" id="407022.SAMN05661044_05031"/>
<sequence length="403" mass="46212">MFVKKGHLTYCTNIHAGETWQSHFEALKVYIPEVKKLVSPDASMGIGLRLSNEASLELIKPAQLLAFKDWLTQNQLYVFTMNGFPYGAFHQTKVKDQVHAPDWSTDMRVDYTKRLFDILKELLPKNVDGGVSTSPLSYRHWHNFSNSGFKEIKRQATEHIVAIAAHLMRIQKTTGNYLHLDIEPEPDGLLENGEEFLDWYRNDLLPIGIPILSKAFNLNEAEVETAIKRHIGLCYDICHFALGYESHGEIIKEIRSNGIHIGKIQISAALKAKLPPLLSARMELKKTFDVFNEDTYLHQVIAKTADDTLIRYKDLPAALLDVENMAVNEWRAHYHVPLFVENYGHLESTQEDIKEVLEIYQQDAISRHLEVETYTWDVLPKALKQPLVASIAREINWVNDQLI</sequence>
<dbReference type="AlphaFoldDB" id="A0A1H7XW88"/>
<evidence type="ECO:0000313" key="1">
    <source>
        <dbReference type="EMBL" id="SEM38166.1"/>
    </source>
</evidence>
<reference evidence="2" key="1">
    <citation type="submission" date="2016-10" db="EMBL/GenBank/DDBJ databases">
        <authorList>
            <person name="Varghese N."/>
            <person name="Submissions S."/>
        </authorList>
    </citation>
    <scope>NUCLEOTIDE SEQUENCE [LARGE SCALE GENOMIC DNA]</scope>
    <source>
        <strain evidence="2">DSM 18733</strain>
    </source>
</reference>
<evidence type="ECO:0008006" key="3">
    <source>
        <dbReference type="Google" id="ProtNLM"/>
    </source>
</evidence>
<keyword evidence="2" id="KW-1185">Reference proteome</keyword>
<protein>
    <recommendedName>
        <fullName evidence="3">Xylose isomerase-like TIM barrel</fullName>
    </recommendedName>
</protein>
<name>A0A1H7XW88_OLID1</name>
<organism evidence="1 2">
    <name type="scientific">Olivibacter domesticus</name>
    <name type="common">Pseudosphingobacterium domesticum</name>
    <dbReference type="NCBI Taxonomy" id="407022"/>
    <lineage>
        <taxon>Bacteria</taxon>
        <taxon>Pseudomonadati</taxon>
        <taxon>Bacteroidota</taxon>
        <taxon>Sphingobacteriia</taxon>
        <taxon>Sphingobacteriales</taxon>
        <taxon>Sphingobacteriaceae</taxon>
        <taxon>Olivibacter</taxon>
    </lineage>
</organism>
<proteinExistence type="predicted"/>
<dbReference type="InterPro" id="IPR036237">
    <property type="entry name" value="Xyl_isomerase-like_sf"/>
</dbReference>
<evidence type="ECO:0000313" key="2">
    <source>
        <dbReference type="Proteomes" id="UP000199421"/>
    </source>
</evidence>
<dbReference type="EMBL" id="FOAF01000011">
    <property type="protein sequence ID" value="SEM38166.1"/>
    <property type="molecule type" value="Genomic_DNA"/>
</dbReference>
<dbReference type="Gene3D" id="3.20.20.150">
    <property type="entry name" value="Divalent-metal-dependent TIM barrel enzymes"/>
    <property type="match status" value="1"/>
</dbReference>
<dbReference type="SUPFAM" id="SSF51658">
    <property type="entry name" value="Xylose isomerase-like"/>
    <property type="match status" value="1"/>
</dbReference>
<dbReference type="RefSeq" id="WP_093331062.1">
    <property type="nucleotide sequence ID" value="NZ_FOAF01000011.1"/>
</dbReference>
<dbReference type="Proteomes" id="UP000199421">
    <property type="component" value="Unassembled WGS sequence"/>
</dbReference>